<feature type="region of interest" description="Disordered" evidence="1">
    <location>
        <begin position="279"/>
        <end position="306"/>
    </location>
</feature>
<feature type="compositionally biased region" description="Low complexity" evidence="1">
    <location>
        <begin position="388"/>
        <end position="398"/>
    </location>
</feature>
<evidence type="ECO:0000259" key="2">
    <source>
        <dbReference type="PROSITE" id="PS50004"/>
    </source>
</evidence>
<dbReference type="Pfam" id="PF00168">
    <property type="entry name" value="C2"/>
    <property type="match status" value="1"/>
</dbReference>
<reference evidence="4" key="1">
    <citation type="journal article" date="2012" name="Science">
        <title>The Paleozoic origin of enzymatic lignin decomposition reconstructed from 31 fungal genomes.</title>
        <authorList>
            <person name="Floudas D."/>
            <person name="Binder M."/>
            <person name="Riley R."/>
            <person name="Barry K."/>
            <person name="Blanchette R.A."/>
            <person name="Henrissat B."/>
            <person name="Martinez A.T."/>
            <person name="Otillar R."/>
            <person name="Spatafora J.W."/>
            <person name="Yadav J.S."/>
            <person name="Aerts A."/>
            <person name="Benoit I."/>
            <person name="Boyd A."/>
            <person name="Carlson A."/>
            <person name="Copeland A."/>
            <person name="Coutinho P.M."/>
            <person name="de Vries R.P."/>
            <person name="Ferreira P."/>
            <person name="Findley K."/>
            <person name="Foster B."/>
            <person name="Gaskell J."/>
            <person name="Glotzer D."/>
            <person name="Gorecki P."/>
            <person name="Heitman J."/>
            <person name="Hesse C."/>
            <person name="Hori C."/>
            <person name="Igarashi K."/>
            <person name="Jurgens J.A."/>
            <person name="Kallen N."/>
            <person name="Kersten P."/>
            <person name="Kohler A."/>
            <person name="Kuees U."/>
            <person name="Kumar T.K.A."/>
            <person name="Kuo A."/>
            <person name="LaButti K."/>
            <person name="Larrondo L.F."/>
            <person name="Lindquist E."/>
            <person name="Ling A."/>
            <person name="Lombard V."/>
            <person name="Lucas S."/>
            <person name="Lundell T."/>
            <person name="Martin R."/>
            <person name="McLaughlin D.J."/>
            <person name="Morgenstern I."/>
            <person name="Morin E."/>
            <person name="Murat C."/>
            <person name="Nagy L.G."/>
            <person name="Nolan M."/>
            <person name="Ohm R.A."/>
            <person name="Patyshakuliyeva A."/>
            <person name="Rokas A."/>
            <person name="Ruiz-Duenas F.J."/>
            <person name="Sabat G."/>
            <person name="Salamov A."/>
            <person name="Samejima M."/>
            <person name="Schmutz J."/>
            <person name="Slot J.C."/>
            <person name="St John F."/>
            <person name="Stenlid J."/>
            <person name="Sun H."/>
            <person name="Sun S."/>
            <person name="Syed K."/>
            <person name="Tsang A."/>
            <person name="Wiebenga A."/>
            <person name="Young D."/>
            <person name="Pisabarro A."/>
            <person name="Eastwood D.C."/>
            <person name="Martin F."/>
            <person name="Cullen D."/>
            <person name="Grigoriev I.V."/>
            <person name="Hibbett D.S."/>
        </authorList>
    </citation>
    <scope>NUCLEOTIDE SEQUENCE [LARGE SCALE GENOMIC DNA]</scope>
    <source>
        <strain evidence="4">FP-101664</strain>
    </source>
</reference>
<dbReference type="KEGG" id="tvs:TRAVEDRAFT_75719"/>
<dbReference type="PANTHER" id="PTHR47800">
    <property type="entry name" value="C2 DOMAIN-CONTAINING PROTEIN"/>
    <property type="match status" value="1"/>
</dbReference>
<dbReference type="RefSeq" id="XP_008045579.1">
    <property type="nucleotide sequence ID" value="XM_008047388.1"/>
</dbReference>
<feature type="domain" description="C2" evidence="2">
    <location>
        <begin position="1"/>
        <end position="129"/>
    </location>
</feature>
<dbReference type="PANTHER" id="PTHR47800:SF5">
    <property type="entry name" value="FER-1-LIKE PROTEIN 6"/>
    <property type="match status" value="1"/>
</dbReference>
<dbReference type="Gene3D" id="2.60.40.150">
    <property type="entry name" value="C2 domain"/>
    <property type="match status" value="1"/>
</dbReference>
<dbReference type="InterPro" id="IPR035892">
    <property type="entry name" value="C2_domain_sf"/>
</dbReference>
<organism evidence="3 4">
    <name type="scientific">Trametes versicolor (strain FP-101664)</name>
    <name type="common">White-rot fungus</name>
    <name type="synonym">Coriolus versicolor</name>
    <dbReference type="NCBI Taxonomy" id="717944"/>
    <lineage>
        <taxon>Eukaryota</taxon>
        <taxon>Fungi</taxon>
        <taxon>Dikarya</taxon>
        <taxon>Basidiomycota</taxon>
        <taxon>Agaricomycotina</taxon>
        <taxon>Agaricomycetes</taxon>
        <taxon>Polyporales</taxon>
        <taxon>Polyporaceae</taxon>
        <taxon>Trametes</taxon>
    </lineage>
</organism>
<feature type="compositionally biased region" description="Low complexity" evidence="1">
    <location>
        <begin position="508"/>
        <end position="519"/>
    </location>
</feature>
<feature type="compositionally biased region" description="Basic and acidic residues" evidence="1">
    <location>
        <begin position="524"/>
        <end position="541"/>
    </location>
</feature>
<gene>
    <name evidence="3" type="ORF">TRAVEDRAFT_75719</name>
</gene>
<feature type="region of interest" description="Disordered" evidence="1">
    <location>
        <begin position="383"/>
        <end position="431"/>
    </location>
</feature>
<evidence type="ECO:0000313" key="3">
    <source>
        <dbReference type="EMBL" id="EIW51530.1"/>
    </source>
</evidence>
<dbReference type="GO" id="GO:0010628">
    <property type="term" value="P:positive regulation of gene expression"/>
    <property type="evidence" value="ECO:0007669"/>
    <property type="project" value="TreeGrafter"/>
</dbReference>
<dbReference type="GeneID" id="19420238"/>
<protein>
    <recommendedName>
        <fullName evidence="2">C2 domain-containing protein</fullName>
    </recommendedName>
</protein>
<dbReference type="OMA" id="SRYNFQA"/>
<dbReference type="InterPro" id="IPR000008">
    <property type="entry name" value="C2_dom"/>
</dbReference>
<proteinExistence type="predicted"/>
<dbReference type="SMART" id="SM00239">
    <property type="entry name" value="C2"/>
    <property type="match status" value="1"/>
</dbReference>
<dbReference type="SUPFAM" id="SSF49562">
    <property type="entry name" value="C2 domain (Calcium/lipid-binding domain, CaLB)"/>
    <property type="match status" value="1"/>
</dbReference>
<feature type="compositionally biased region" description="Basic and acidic residues" evidence="1">
    <location>
        <begin position="548"/>
        <end position="559"/>
    </location>
</feature>
<evidence type="ECO:0000313" key="4">
    <source>
        <dbReference type="Proteomes" id="UP000054317"/>
    </source>
</evidence>
<sequence length="579" mass="63977">MSTPARYTCEIVFNRAANVPLADLNDFSSDPYILATLAPARHENASGPDSELPQTITYRTPTSRKTLNPTWNTRWIVSGVPASGFELNLSLLDEDPGDRDDKLGKATVRFPDPNLDREDGKREFKEGWDSGEREFKVHKRHGSVRTRLGTYVAKVVTRGRVGHRTRIIVSVRVLGSAPSLEEDDAGRIYTLGPHIFVRHFCPLATYLTGARSFIANRIHLSGPVPAALHHRYVGFAPFIKAMFKAKGIKGILLNRTLHKQHRTIYRWDANTIWGVIGEEDKTAPDGEGKEPSEGAKREVASKEEGKPDEAVARKFLDMTSYGTEGRIFTYVILLDGEWRFTETGEEFAIQMLSKHTMHADVALEIAFSGEFFVRRVHAAEPSSKKHAAAAGEQANGEQADGDAAPAQDSHPDDEEPDVDTDHPDASSLPPSAYELVIDNDSGTYRPKKDLLPTLAKYLSRPENLGALGRVRAMDGFDEKLKKWKEQRTEVRKRAKGGNATKGVVRQASFSSSSSGSSSSDEGDREAAEGARQDAEAERQKGEQGQARQAEKEDAQRAKENDDDDQAAQEEKRDVKGGEA</sequence>
<dbReference type="AlphaFoldDB" id="R7S7D8"/>
<dbReference type="EMBL" id="JH711800">
    <property type="protein sequence ID" value="EIW51530.1"/>
    <property type="molecule type" value="Genomic_DNA"/>
</dbReference>
<evidence type="ECO:0000256" key="1">
    <source>
        <dbReference type="SAM" id="MobiDB-lite"/>
    </source>
</evidence>
<dbReference type="OrthoDB" id="73919at2759"/>
<feature type="compositionally biased region" description="Basic and acidic residues" evidence="1">
    <location>
        <begin position="568"/>
        <end position="579"/>
    </location>
</feature>
<keyword evidence="4" id="KW-1185">Reference proteome</keyword>
<accession>R7S7D8</accession>
<name>R7S7D8_TRAVS</name>
<dbReference type="PROSITE" id="PS50004">
    <property type="entry name" value="C2"/>
    <property type="match status" value="1"/>
</dbReference>
<dbReference type="Proteomes" id="UP000054317">
    <property type="component" value="Unassembled WGS sequence"/>
</dbReference>
<feature type="region of interest" description="Disordered" evidence="1">
    <location>
        <begin position="487"/>
        <end position="579"/>
    </location>
</feature>